<dbReference type="NCBIfam" id="NF005741">
    <property type="entry name" value="PRK07565.1"/>
    <property type="match status" value="1"/>
</dbReference>
<keyword evidence="4" id="KW-0288">FMN</keyword>
<dbReference type="AlphaFoldDB" id="A0A5D0MGL3"/>
<dbReference type="GO" id="GO:0044205">
    <property type="term" value="P:'de novo' UMP biosynthetic process"/>
    <property type="evidence" value="ECO:0007669"/>
    <property type="project" value="UniProtKB-UniPathway"/>
</dbReference>
<comment type="caution">
    <text evidence="8">The sequence shown here is derived from an EMBL/GenBank/DDBJ whole genome shotgun (WGS) entry which is preliminary data.</text>
</comment>
<evidence type="ECO:0000256" key="3">
    <source>
        <dbReference type="ARBA" id="ARBA00022630"/>
    </source>
</evidence>
<evidence type="ECO:0000256" key="6">
    <source>
        <dbReference type="ARBA" id="ARBA00023002"/>
    </source>
</evidence>
<evidence type="ECO:0000313" key="9">
    <source>
        <dbReference type="Proteomes" id="UP000323337"/>
    </source>
</evidence>
<dbReference type="SUPFAM" id="SSF51395">
    <property type="entry name" value="FMN-linked oxidoreductases"/>
    <property type="match status" value="1"/>
</dbReference>
<dbReference type="Pfam" id="PF01180">
    <property type="entry name" value="DHO_dh"/>
    <property type="match status" value="1"/>
</dbReference>
<dbReference type="InterPro" id="IPR012135">
    <property type="entry name" value="Dihydroorotate_DH_1_2"/>
</dbReference>
<dbReference type="RefSeq" id="WP_303701667.1">
    <property type="nucleotide sequence ID" value="NZ_VSIV01000258.1"/>
</dbReference>
<organism evidence="8 9">
    <name type="scientific">Flexistipes sinusarabici</name>
    <dbReference type="NCBI Taxonomy" id="2352"/>
    <lineage>
        <taxon>Bacteria</taxon>
        <taxon>Pseudomonadati</taxon>
        <taxon>Deferribacterota</taxon>
        <taxon>Deferribacteres</taxon>
        <taxon>Deferribacterales</taxon>
        <taxon>Flexistipitaceae</taxon>
        <taxon>Flexistipes</taxon>
    </lineage>
</organism>
<evidence type="ECO:0000313" key="8">
    <source>
        <dbReference type="EMBL" id="TYB32817.1"/>
    </source>
</evidence>
<dbReference type="PANTHER" id="PTHR48109:SF3">
    <property type="entry name" value="SLL0744 PROTEIN"/>
    <property type="match status" value="1"/>
</dbReference>
<sequence>MADLSVKYMGLNLKHPVIAGASSLSKSIEGIKKLASAGASAVVIKSLFEEELRHDEDYGDDYHPEAYAYEISDAFVMYGTSNYLKLIEKAKSEVDIPLIASVNCLGGKWWTDFATEVESAGADALELNIAYLPFDKDEKPSDIEKKYSRIVSNVKKVVKIPVAVKIGQYFTNIPSIVSEIESAGADAVVMFNRFYRLGIDIEKLEFKPVEFFSTEAETYSALRWVGTVSPQTNLDISATTGIHSADAAIQHILSGAKTVQVASAMYTKGERVLQNIASGIEHYLDENGYSSLEDIRGKMVRSVENRRALERTQYMKVAGGYGVNVY</sequence>
<protein>
    <submittedName>
        <fullName evidence="8">Dihydroorotate dehydrogenase-like protein</fullName>
    </submittedName>
</protein>
<dbReference type="GO" id="GO:0006207">
    <property type="term" value="P:'de novo' pyrimidine nucleobase biosynthetic process"/>
    <property type="evidence" value="ECO:0007669"/>
    <property type="project" value="TreeGrafter"/>
</dbReference>
<dbReference type="InterPro" id="IPR005720">
    <property type="entry name" value="Dihydroorotate_DH_cat"/>
</dbReference>
<evidence type="ECO:0000259" key="7">
    <source>
        <dbReference type="Pfam" id="PF01180"/>
    </source>
</evidence>
<dbReference type="GO" id="GO:0004152">
    <property type="term" value="F:dihydroorotate dehydrogenase activity"/>
    <property type="evidence" value="ECO:0007669"/>
    <property type="project" value="InterPro"/>
</dbReference>
<dbReference type="InterPro" id="IPR013785">
    <property type="entry name" value="Aldolase_TIM"/>
</dbReference>
<dbReference type="PIRSF" id="PIRSF000164">
    <property type="entry name" value="DHO_oxidase"/>
    <property type="match status" value="1"/>
</dbReference>
<comment type="pathway">
    <text evidence="2">Pyrimidine metabolism; UMP biosynthesis via de novo pathway.</text>
</comment>
<gene>
    <name evidence="8" type="ORF">FXF49_09550</name>
</gene>
<dbReference type="EMBL" id="VSIV01000258">
    <property type="protein sequence ID" value="TYB32817.1"/>
    <property type="molecule type" value="Genomic_DNA"/>
</dbReference>
<keyword evidence="5" id="KW-0665">Pyrimidine biosynthesis</keyword>
<feature type="domain" description="Dihydroorotate dehydrogenase catalytic" evidence="7">
    <location>
        <begin position="4"/>
        <end position="284"/>
    </location>
</feature>
<dbReference type="InterPro" id="IPR050074">
    <property type="entry name" value="DHO_dehydrogenase"/>
</dbReference>
<dbReference type="UniPathway" id="UPA00070"/>
<reference evidence="8 9" key="1">
    <citation type="submission" date="2019-08" db="EMBL/GenBank/DDBJ databases">
        <title>Genomic characterization of a novel candidate phylum (ARYD3) from a high temperature, high salinity tertiary oil reservoir in north central Oklahoma, USA.</title>
        <authorList>
            <person name="Youssef N.H."/>
            <person name="Yadav A."/>
            <person name="Elshahed M.S."/>
        </authorList>
    </citation>
    <scope>NUCLEOTIDE SEQUENCE [LARGE SCALE GENOMIC DNA]</scope>
    <source>
        <strain evidence="8">ARYD1</strain>
    </source>
</reference>
<comment type="cofactor">
    <cofactor evidence="1">
        <name>FMN</name>
        <dbReference type="ChEBI" id="CHEBI:58210"/>
    </cofactor>
</comment>
<keyword evidence="3" id="KW-0285">Flavoprotein</keyword>
<proteinExistence type="predicted"/>
<dbReference type="PANTHER" id="PTHR48109">
    <property type="entry name" value="DIHYDROOROTATE DEHYDROGENASE (QUINONE), MITOCHONDRIAL-RELATED"/>
    <property type="match status" value="1"/>
</dbReference>
<evidence type="ECO:0000256" key="4">
    <source>
        <dbReference type="ARBA" id="ARBA00022643"/>
    </source>
</evidence>
<dbReference type="GO" id="GO:0005737">
    <property type="term" value="C:cytoplasm"/>
    <property type="evidence" value="ECO:0007669"/>
    <property type="project" value="InterPro"/>
</dbReference>
<keyword evidence="6" id="KW-0560">Oxidoreductase</keyword>
<dbReference type="Gene3D" id="3.20.20.70">
    <property type="entry name" value="Aldolase class I"/>
    <property type="match status" value="1"/>
</dbReference>
<name>A0A5D0MGL3_FLESI</name>
<accession>A0A5D0MGL3</accession>
<dbReference type="Proteomes" id="UP000323337">
    <property type="component" value="Unassembled WGS sequence"/>
</dbReference>
<evidence type="ECO:0000256" key="5">
    <source>
        <dbReference type="ARBA" id="ARBA00022975"/>
    </source>
</evidence>
<evidence type="ECO:0000256" key="2">
    <source>
        <dbReference type="ARBA" id="ARBA00004725"/>
    </source>
</evidence>
<evidence type="ECO:0000256" key="1">
    <source>
        <dbReference type="ARBA" id="ARBA00001917"/>
    </source>
</evidence>